<name>A0A934N7Y4_9BACT</name>
<proteinExistence type="predicted"/>
<protein>
    <submittedName>
        <fullName evidence="1">Uncharacterized protein</fullName>
    </submittedName>
</protein>
<sequence>MSSALASQLALWLAIGGIVASVVYVLVVGRYMATHYTRIPGGRWTTWERTVPQGRAPTLRPHAQTRTHGRGNLTIYGRWSIVRPPADLEDPMETALASHLDEDRR</sequence>
<evidence type="ECO:0000313" key="2">
    <source>
        <dbReference type="Proteomes" id="UP000612893"/>
    </source>
</evidence>
<gene>
    <name evidence="1" type="ORF">JF922_13075</name>
</gene>
<dbReference type="AlphaFoldDB" id="A0A934N7Y4"/>
<accession>A0A934N7Y4</accession>
<dbReference type="Proteomes" id="UP000612893">
    <property type="component" value="Unassembled WGS sequence"/>
</dbReference>
<organism evidence="1 2">
    <name type="scientific">Candidatus Nephthysia bennettiae</name>
    <dbReference type="NCBI Taxonomy" id="3127016"/>
    <lineage>
        <taxon>Bacteria</taxon>
        <taxon>Bacillati</taxon>
        <taxon>Candidatus Dormiibacterota</taxon>
        <taxon>Candidatus Dormibacteria</taxon>
        <taxon>Candidatus Dormibacterales</taxon>
        <taxon>Candidatus Dormibacteraceae</taxon>
        <taxon>Candidatus Nephthysia</taxon>
    </lineage>
</organism>
<comment type="caution">
    <text evidence="1">The sequence shown here is derived from an EMBL/GenBank/DDBJ whole genome shotgun (WGS) entry which is preliminary data.</text>
</comment>
<evidence type="ECO:0000313" key="1">
    <source>
        <dbReference type="EMBL" id="MBJ7599001.1"/>
    </source>
</evidence>
<reference evidence="1" key="1">
    <citation type="submission" date="2020-10" db="EMBL/GenBank/DDBJ databases">
        <title>Ca. Dormibacterota MAGs.</title>
        <authorList>
            <person name="Montgomery K."/>
        </authorList>
    </citation>
    <scope>NUCLEOTIDE SEQUENCE [LARGE SCALE GENOMIC DNA]</scope>
    <source>
        <strain evidence="1">SC8812_S17_10</strain>
    </source>
</reference>
<dbReference type="RefSeq" id="WP_338202311.1">
    <property type="nucleotide sequence ID" value="NZ_JAEKNR010000136.1"/>
</dbReference>
<dbReference type="EMBL" id="JAEKNR010000136">
    <property type="protein sequence ID" value="MBJ7599001.1"/>
    <property type="molecule type" value="Genomic_DNA"/>
</dbReference>
<keyword evidence="2" id="KW-1185">Reference proteome</keyword>